<accession>A0A8J6TKA4</accession>
<comment type="caution">
    <text evidence="1">The sequence shown here is derived from an EMBL/GenBank/DDBJ whole genome shotgun (WGS) entry which is preliminary data.</text>
</comment>
<protein>
    <submittedName>
        <fullName evidence="1">Uncharacterized protein</fullName>
    </submittedName>
</protein>
<organism evidence="1 2">
    <name type="scientific">Candidatus Desulfolinea nitratireducens</name>
    <dbReference type="NCBI Taxonomy" id="2841698"/>
    <lineage>
        <taxon>Bacteria</taxon>
        <taxon>Bacillati</taxon>
        <taxon>Chloroflexota</taxon>
        <taxon>Anaerolineae</taxon>
        <taxon>Anaerolineales</taxon>
        <taxon>Anaerolineales incertae sedis</taxon>
        <taxon>Candidatus Desulfolinea</taxon>
    </lineage>
</organism>
<proteinExistence type="predicted"/>
<reference evidence="1 2" key="1">
    <citation type="submission" date="2020-08" db="EMBL/GenBank/DDBJ databases">
        <title>Bridging the membrane lipid divide: bacteria of the FCB group superphylum have the potential to synthesize archaeal ether lipids.</title>
        <authorList>
            <person name="Villanueva L."/>
            <person name="Von Meijenfeldt F.A.B."/>
            <person name="Westbye A.B."/>
            <person name="Yadav S."/>
            <person name="Hopmans E.C."/>
            <person name="Dutilh B.E."/>
            <person name="Sinninghe Damste J.S."/>
        </authorList>
    </citation>
    <scope>NUCLEOTIDE SEQUENCE [LARGE SCALE GENOMIC DNA]</scope>
    <source>
        <strain evidence="1">NIOZ-UU36</strain>
    </source>
</reference>
<dbReference type="AlphaFoldDB" id="A0A8J6TKA4"/>
<gene>
    <name evidence="1" type="ORF">H8E29_15615</name>
</gene>
<dbReference type="EMBL" id="JACNJN010000184">
    <property type="protein sequence ID" value="MBC8336689.1"/>
    <property type="molecule type" value="Genomic_DNA"/>
</dbReference>
<evidence type="ECO:0000313" key="1">
    <source>
        <dbReference type="EMBL" id="MBC8336689.1"/>
    </source>
</evidence>
<evidence type="ECO:0000313" key="2">
    <source>
        <dbReference type="Proteomes" id="UP000614469"/>
    </source>
</evidence>
<name>A0A8J6TKA4_9CHLR</name>
<sequence length="64" mass="7203">MEDNLDIEIDPEIWTQYLLAVMGDKERSAELVQKIVEMSGVPPEKVKLIIAATTKYLANIARSN</sequence>
<dbReference type="Proteomes" id="UP000614469">
    <property type="component" value="Unassembled WGS sequence"/>
</dbReference>